<keyword evidence="4" id="KW-0175">Coiled coil</keyword>
<keyword evidence="1" id="KW-0732">Signal</keyword>
<evidence type="ECO:0000259" key="6">
    <source>
        <dbReference type="Pfam" id="PF13525"/>
    </source>
</evidence>
<dbReference type="EMBL" id="CAJIMS010000001">
    <property type="protein sequence ID" value="CAD7807479.1"/>
    <property type="molecule type" value="Genomic_DNA"/>
</dbReference>
<dbReference type="InterPro" id="IPR011990">
    <property type="entry name" value="TPR-like_helical_dom_sf"/>
</dbReference>
<dbReference type="InterPro" id="IPR039565">
    <property type="entry name" value="BamD-like"/>
</dbReference>
<proteinExistence type="predicted"/>
<keyword evidence="8" id="KW-1185">Reference proteome</keyword>
<accession>A0A9N8MFT2</accession>
<name>A0A9N8MFT2_9FLAO</name>
<protein>
    <submittedName>
        <fullName evidence="7">Outer membrane protein assembly factor BamD</fullName>
    </submittedName>
</protein>
<evidence type="ECO:0000313" key="8">
    <source>
        <dbReference type="Proteomes" id="UP000662618"/>
    </source>
</evidence>
<dbReference type="NCBIfam" id="TIGR03302">
    <property type="entry name" value="OM_YfiO"/>
    <property type="match status" value="1"/>
</dbReference>
<organism evidence="7 8">
    <name type="scientific">Chryseobacterium aquaeductus</name>
    <dbReference type="NCBI Taxonomy" id="2675056"/>
    <lineage>
        <taxon>Bacteria</taxon>
        <taxon>Pseudomonadati</taxon>
        <taxon>Bacteroidota</taxon>
        <taxon>Flavobacteriia</taxon>
        <taxon>Flavobacteriales</taxon>
        <taxon>Weeksellaceae</taxon>
        <taxon>Chryseobacterium group</taxon>
        <taxon>Chryseobacterium</taxon>
    </lineage>
</organism>
<feature type="region of interest" description="Disordered" evidence="5">
    <location>
        <begin position="349"/>
        <end position="375"/>
    </location>
</feature>
<gene>
    <name evidence="7" type="primary">bamD</name>
    <name evidence="7" type="ORF">CHRY9390_01663</name>
</gene>
<dbReference type="AlphaFoldDB" id="A0A9N8MFT2"/>
<comment type="caution">
    <text evidence="7">The sequence shown here is derived from an EMBL/GenBank/DDBJ whole genome shotgun (WGS) entry which is preliminary data.</text>
</comment>
<evidence type="ECO:0000256" key="3">
    <source>
        <dbReference type="ARBA" id="ARBA00023237"/>
    </source>
</evidence>
<dbReference type="Gene3D" id="1.25.40.10">
    <property type="entry name" value="Tetratricopeptide repeat domain"/>
    <property type="match status" value="1"/>
</dbReference>
<feature type="coiled-coil region" evidence="4">
    <location>
        <begin position="297"/>
        <end position="331"/>
    </location>
</feature>
<evidence type="ECO:0000256" key="1">
    <source>
        <dbReference type="ARBA" id="ARBA00022729"/>
    </source>
</evidence>
<evidence type="ECO:0000313" key="7">
    <source>
        <dbReference type="EMBL" id="CAD7807479.1"/>
    </source>
</evidence>
<reference evidence="7" key="1">
    <citation type="submission" date="2020-12" db="EMBL/GenBank/DDBJ databases">
        <authorList>
            <person name="Rodrigo-Torres L."/>
            <person name="Arahal R. D."/>
            <person name="Lucena T."/>
        </authorList>
    </citation>
    <scope>NUCLEOTIDE SEQUENCE</scope>
    <source>
        <strain evidence="7">CECT 9390</strain>
    </source>
</reference>
<feature type="domain" description="Outer membrane lipoprotein BamD-like" evidence="6">
    <location>
        <begin position="77"/>
        <end position="261"/>
    </location>
</feature>
<keyword evidence="2" id="KW-0472">Membrane</keyword>
<dbReference type="Proteomes" id="UP000662618">
    <property type="component" value="Unassembled WGS sequence"/>
</dbReference>
<dbReference type="Pfam" id="PF13525">
    <property type="entry name" value="YfiO"/>
    <property type="match status" value="1"/>
</dbReference>
<evidence type="ECO:0000256" key="2">
    <source>
        <dbReference type="ARBA" id="ARBA00023136"/>
    </source>
</evidence>
<evidence type="ECO:0000256" key="4">
    <source>
        <dbReference type="SAM" id="Coils"/>
    </source>
</evidence>
<evidence type="ECO:0000256" key="5">
    <source>
        <dbReference type="SAM" id="MobiDB-lite"/>
    </source>
</evidence>
<keyword evidence="3" id="KW-0998">Cell outer membrane</keyword>
<sequence>MFLQFWDTPPTNFALNNHKKKSFSKKVIFLQINRSVKPKTVELYMKKYILGIFAIAVISACTSQQDKAMKSADKTFILKAANENFAKKKWKNALALYDRLPNLVAGTDDAPNVVFNSAYANYYDKNYKLAGHQFKNFAVSFPQDNRREEASYMSALCYYNGSMDYNLDQSSTELAINELQDFLTNYPNSERSKNINTLIDELSYKLELKAYENAKQYYKMANYKSTDVAFENVLEDFPSTKLRPKIYDYMMKSRYLLAQNSVYELKDERIESALSFTRLVEKELPDTEYSKTAIDLREKLEKEKKDFVVVKKQTEERIAILTAKQKKMVEKMAEDSKTEKQIKEQVSNEKQAMQIQRDSAALQTPPPAATFRIQR</sequence>
<dbReference type="InterPro" id="IPR017689">
    <property type="entry name" value="BamD"/>
</dbReference>